<feature type="domain" description="Exonuclease" evidence="4">
    <location>
        <begin position="12"/>
        <end position="185"/>
    </location>
</feature>
<proteinExistence type="predicted"/>
<evidence type="ECO:0000259" key="4">
    <source>
        <dbReference type="SMART" id="SM00479"/>
    </source>
</evidence>
<dbReference type="PANTHER" id="PTHR30231:SF4">
    <property type="entry name" value="PROTEIN NEN2"/>
    <property type="match status" value="1"/>
</dbReference>
<comment type="caution">
    <text evidence="5">The sequence shown here is derived from an EMBL/GenBank/DDBJ whole genome shotgun (WGS) entry which is preliminary data.</text>
</comment>
<organism evidence="5 6">
    <name type="scientific">Saccharospirillum mangrovi</name>
    <dbReference type="NCBI Taxonomy" id="2161747"/>
    <lineage>
        <taxon>Bacteria</taxon>
        <taxon>Pseudomonadati</taxon>
        <taxon>Pseudomonadota</taxon>
        <taxon>Gammaproteobacteria</taxon>
        <taxon>Oceanospirillales</taxon>
        <taxon>Saccharospirillaceae</taxon>
        <taxon>Saccharospirillum</taxon>
    </lineage>
</organism>
<dbReference type="SMART" id="SM00479">
    <property type="entry name" value="EXOIII"/>
    <property type="match status" value="1"/>
</dbReference>
<dbReference type="SUPFAM" id="SSF53098">
    <property type="entry name" value="Ribonuclease H-like"/>
    <property type="match status" value="1"/>
</dbReference>
<dbReference type="Pfam" id="PF00929">
    <property type="entry name" value="RNase_T"/>
    <property type="match status" value="1"/>
</dbReference>
<dbReference type="InterPro" id="IPR012337">
    <property type="entry name" value="RNaseH-like_sf"/>
</dbReference>
<evidence type="ECO:0000256" key="2">
    <source>
        <dbReference type="ARBA" id="ARBA00022801"/>
    </source>
</evidence>
<dbReference type="Gene3D" id="3.30.420.10">
    <property type="entry name" value="Ribonuclease H-like superfamily/Ribonuclease H"/>
    <property type="match status" value="1"/>
</dbReference>
<protein>
    <submittedName>
        <fullName evidence="5">Exonuclease domain-containing protein</fullName>
    </submittedName>
</protein>
<gene>
    <name evidence="5" type="ORF">ACFOOG_04525</name>
</gene>
<keyword evidence="6" id="KW-1185">Reference proteome</keyword>
<dbReference type="CDD" id="cd06127">
    <property type="entry name" value="DEDDh"/>
    <property type="match status" value="1"/>
</dbReference>
<keyword evidence="2" id="KW-0378">Hydrolase</keyword>
<dbReference type="RefSeq" id="WP_380693840.1">
    <property type="nucleotide sequence ID" value="NZ_JBHRYR010000002.1"/>
</dbReference>
<accession>A0ABV7ZV64</accession>
<evidence type="ECO:0000256" key="1">
    <source>
        <dbReference type="ARBA" id="ARBA00022722"/>
    </source>
</evidence>
<evidence type="ECO:0000313" key="5">
    <source>
        <dbReference type="EMBL" id="MFC3852095.1"/>
    </source>
</evidence>
<reference evidence="6" key="1">
    <citation type="journal article" date="2019" name="Int. J. Syst. Evol. Microbiol.">
        <title>The Global Catalogue of Microorganisms (GCM) 10K type strain sequencing project: providing services to taxonomists for standard genome sequencing and annotation.</title>
        <authorList>
            <consortium name="The Broad Institute Genomics Platform"/>
            <consortium name="The Broad Institute Genome Sequencing Center for Infectious Disease"/>
            <person name="Wu L."/>
            <person name="Ma J."/>
        </authorList>
    </citation>
    <scope>NUCLEOTIDE SEQUENCE [LARGE SCALE GENOMIC DNA]</scope>
    <source>
        <strain evidence="6">IBRC 10765</strain>
    </source>
</reference>
<dbReference type="GO" id="GO:0004527">
    <property type="term" value="F:exonuclease activity"/>
    <property type="evidence" value="ECO:0007669"/>
    <property type="project" value="UniProtKB-KW"/>
</dbReference>
<evidence type="ECO:0000313" key="6">
    <source>
        <dbReference type="Proteomes" id="UP001595617"/>
    </source>
</evidence>
<dbReference type="PANTHER" id="PTHR30231">
    <property type="entry name" value="DNA POLYMERASE III SUBUNIT EPSILON"/>
    <property type="match status" value="1"/>
</dbReference>
<keyword evidence="3 5" id="KW-0269">Exonuclease</keyword>
<sequence length="209" mass="23660">MTHSRPLMFDRAILALDMEMSGLNPKTDHILSIGFVPITQDGIPLGQAEHILLRSPKSVAHSATIHHIRDCDLADTGAEPDEILPTLLQQLKGHVLITHGGDIDADFLSQAHQRYFGTRWRPTRLDTQDFARRRLGTDHLPTANNLSLRHCRTHYHLPTWRAHHALSDAIATAELFQAQLRDAFPQDPNPPWKNVQKSFSSLLMRWGVK</sequence>
<evidence type="ECO:0000256" key="3">
    <source>
        <dbReference type="ARBA" id="ARBA00022839"/>
    </source>
</evidence>
<keyword evidence="1" id="KW-0540">Nuclease</keyword>
<dbReference type="Proteomes" id="UP001595617">
    <property type="component" value="Unassembled WGS sequence"/>
</dbReference>
<dbReference type="EMBL" id="JBHRYR010000002">
    <property type="protein sequence ID" value="MFC3852095.1"/>
    <property type="molecule type" value="Genomic_DNA"/>
</dbReference>
<dbReference type="InterPro" id="IPR036397">
    <property type="entry name" value="RNaseH_sf"/>
</dbReference>
<name>A0ABV7ZV64_9GAMM</name>
<dbReference type="InterPro" id="IPR013520">
    <property type="entry name" value="Ribonucl_H"/>
</dbReference>